<reference evidence="2 4" key="1">
    <citation type="journal article" date="2008" name="Science">
        <title>The Physcomitrella genome reveals evolutionary insights into the conquest of land by plants.</title>
        <authorList>
            <person name="Rensing S."/>
            <person name="Lang D."/>
            <person name="Zimmer A."/>
            <person name="Terry A."/>
            <person name="Salamov A."/>
            <person name="Shapiro H."/>
            <person name="Nishiyama T."/>
            <person name="Perroud P.-F."/>
            <person name="Lindquist E."/>
            <person name="Kamisugi Y."/>
            <person name="Tanahashi T."/>
            <person name="Sakakibara K."/>
            <person name="Fujita T."/>
            <person name="Oishi K."/>
            <person name="Shin-I T."/>
            <person name="Kuroki Y."/>
            <person name="Toyoda A."/>
            <person name="Suzuki Y."/>
            <person name="Hashimoto A."/>
            <person name="Yamaguchi K."/>
            <person name="Sugano A."/>
            <person name="Kohara Y."/>
            <person name="Fujiyama A."/>
            <person name="Anterola A."/>
            <person name="Aoki S."/>
            <person name="Ashton N."/>
            <person name="Barbazuk W.B."/>
            <person name="Barker E."/>
            <person name="Bennetzen J."/>
            <person name="Bezanilla M."/>
            <person name="Blankenship R."/>
            <person name="Cho S.H."/>
            <person name="Dutcher S."/>
            <person name="Estelle M."/>
            <person name="Fawcett J.A."/>
            <person name="Gundlach H."/>
            <person name="Hanada K."/>
            <person name="Heyl A."/>
            <person name="Hicks K.A."/>
            <person name="Hugh J."/>
            <person name="Lohr M."/>
            <person name="Mayer K."/>
            <person name="Melkozernov A."/>
            <person name="Murata T."/>
            <person name="Nelson D."/>
            <person name="Pils B."/>
            <person name="Prigge M."/>
            <person name="Reiss B."/>
            <person name="Renner T."/>
            <person name="Rombauts S."/>
            <person name="Rushton P."/>
            <person name="Sanderfoot A."/>
            <person name="Schween G."/>
            <person name="Shiu S.-H."/>
            <person name="Stueber K."/>
            <person name="Theodoulou F.L."/>
            <person name="Tu H."/>
            <person name="Van de Peer Y."/>
            <person name="Verrier P.J."/>
            <person name="Waters E."/>
            <person name="Wood A."/>
            <person name="Yang L."/>
            <person name="Cove D."/>
            <person name="Cuming A."/>
            <person name="Hasebe M."/>
            <person name="Lucas S."/>
            <person name="Mishler D.B."/>
            <person name="Reski R."/>
            <person name="Grigoriev I."/>
            <person name="Quatrano R.S."/>
            <person name="Boore J.L."/>
        </authorList>
    </citation>
    <scope>NUCLEOTIDE SEQUENCE [LARGE SCALE GENOMIC DNA]</scope>
    <source>
        <strain evidence="3 4">cv. Gransden 2004</strain>
    </source>
</reference>
<name>A0A2K1JYG5_PHYPA</name>
<dbReference type="AlphaFoldDB" id="A0A2K1JYG5"/>
<keyword evidence="4" id="KW-1185">Reference proteome</keyword>
<dbReference type="EMBL" id="ABEU02000010">
    <property type="protein sequence ID" value="PNR46562.1"/>
    <property type="molecule type" value="Genomic_DNA"/>
</dbReference>
<dbReference type="Proteomes" id="UP000006727">
    <property type="component" value="Chromosome 10"/>
</dbReference>
<protein>
    <submittedName>
        <fullName evidence="2 3">Uncharacterized protein</fullName>
    </submittedName>
</protein>
<evidence type="ECO:0000313" key="4">
    <source>
        <dbReference type="Proteomes" id="UP000006727"/>
    </source>
</evidence>
<sequence length="56" mass="6453">MDPQATLQCEVNCMLCVNKLGSVSQHKKKKEKEKEKKNASNTTKKFKMTVYHTHTV</sequence>
<feature type="region of interest" description="Disordered" evidence="1">
    <location>
        <begin position="23"/>
        <end position="56"/>
    </location>
</feature>
<dbReference type="Gramene" id="Pp3c10_10090V3.1">
    <property type="protein sequence ID" value="PAC:32899642.CDS.1"/>
    <property type="gene ID" value="Pp3c10_10090"/>
</dbReference>
<evidence type="ECO:0000313" key="3">
    <source>
        <dbReference type="EnsemblPlants" id="PAC:32899642.CDS.1"/>
    </source>
</evidence>
<dbReference type="InParanoid" id="A0A2K1JYG5"/>
<organism evidence="2">
    <name type="scientific">Physcomitrium patens</name>
    <name type="common">Spreading-leaved earth moss</name>
    <name type="synonym">Physcomitrella patens</name>
    <dbReference type="NCBI Taxonomy" id="3218"/>
    <lineage>
        <taxon>Eukaryota</taxon>
        <taxon>Viridiplantae</taxon>
        <taxon>Streptophyta</taxon>
        <taxon>Embryophyta</taxon>
        <taxon>Bryophyta</taxon>
        <taxon>Bryophytina</taxon>
        <taxon>Bryopsida</taxon>
        <taxon>Funariidae</taxon>
        <taxon>Funariales</taxon>
        <taxon>Funariaceae</taxon>
        <taxon>Physcomitrium</taxon>
    </lineage>
</organism>
<reference evidence="3" key="3">
    <citation type="submission" date="2020-12" db="UniProtKB">
        <authorList>
            <consortium name="EnsemblPlants"/>
        </authorList>
    </citation>
    <scope>IDENTIFICATION</scope>
</reference>
<dbReference type="Gramene" id="Pp3c10_10090V3.2">
    <property type="protein sequence ID" value="PAC:32899643.CDS.1"/>
    <property type="gene ID" value="Pp3c10_10090"/>
</dbReference>
<accession>A0A2K1JYG5</accession>
<gene>
    <name evidence="2" type="ORF">PHYPA_013681</name>
</gene>
<dbReference type="EnsemblPlants" id="Pp3c10_10090V3.2">
    <property type="protein sequence ID" value="PAC:32899643.CDS.1"/>
    <property type="gene ID" value="Pp3c10_10090"/>
</dbReference>
<evidence type="ECO:0000313" key="2">
    <source>
        <dbReference type="EMBL" id="PNR46562.1"/>
    </source>
</evidence>
<dbReference type="EnsemblPlants" id="Pp3c10_10090V3.1">
    <property type="protein sequence ID" value="PAC:32899642.CDS.1"/>
    <property type="gene ID" value="Pp3c10_10090"/>
</dbReference>
<evidence type="ECO:0000256" key="1">
    <source>
        <dbReference type="SAM" id="MobiDB-lite"/>
    </source>
</evidence>
<proteinExistence type="predicted"/>
<reference evidence="2 4" key="2">
    <citation type="journal article" date="2018" name="Plant J.">
        <title>The Physcomitrella patens chromosome-scale assembly reveals moss genome structure and evolution.</title>
        <authorList>
            <person name="Lang D."/>
            <person name="Ullrich K.K."/>
            <person name="Murat F."/>
            <person name="Fuchs J."/>
            <person name="Jenkins J."/>
            <person name="Haas F.B."/>
            <person name="Piednoel M."/>
            <person name="Gundlach H."/>
            <person name="Van Bel M."/>
            <person name="Meyberg R."/>
            <person name="Vives C."/>
            <person name="Morata J."/>
            <person name="Symeonidi A."/>
            <person name="Hiss M."/>
            <person name="Muchero W."/>
            <person name="Kamisugi Y."/>
            <person name="Saleh O."/>
            <person name="Blanc G."/>
            <person name="Decker E.L."/>
            <person name="van Gessel N."/>
            <person name="Grimwood J."/>
            <person name="Hayes R.D."/>
            <person name="Graham S.W."/>
            <person name="Gunter L.E."/>
            <person name="McDaniel S.F."/>
            <person name="Hoernstein S.N.W."/>
            <person name="Larsson A."/>
            <person name="Li F.W."/>
            <person name="Perroud P.F."/>
            <person name="Phillips J."/>
            <person name="Ranjan P."/>
            <person name="Rokshar D.S."/>
            <person name="Rothfels C.J."/>
            <person name="Schneider L."/>
            <person name="Shu S."/>
            <person name="Stevenson D.W."/>
            <person name="Thummler F."/>
            <person name="Tillich M."/>
            <person name="Villarreal Aguilar J.C."/>
            <person name="Widiez T."/>
            <person name="Wong G.K."/>
            <person name="Wymore A."/>
            <person name="Zhang Y."/>
            <person name="Zimmer A.D."/>
            <person name="Quatrano R.S."/>
            <person name="Mayer K.F.X."/>
            <person name="Goodstein D."/>
            <person name="Casacuberta J.M."/>
            <person name="Vandepoele K."/>
            <person name="Reski R."/>
            <person name="Cuming A.C."/>
            <person name="Tuskan G.A."/>
            <person name="Maumus F."/>
            <person name="Salse J."/>
            <person name="Schmutz J."/>
            <person name="Rensing S.A."/>
        </authorList>
    </citation>
    <scope>NUCLEOTIDE SEQUENCE [LARGE SCALE GENOMIC DNA]</scope>
    <source>
        <strain evidence="3 4">cv. Gransden 2004</strain>
    </source>
</reference>